<evidence type="ECO:0000313" key="1">
    <source>
        <dbReference type="EMBL" id="GFR47978.1"/>
    </source>
</evidence>
<dbReference type="EMBL" id="BMAR01000021">
    <property type="protein sequence ID" value="GFR47978.1"/>
    <property type="molecule type" value="Genomic_DNA"/>
</dbReference>
<protein>
    <submittedName>
        <fullName evidence="1">Uncharacterized protein</fullName>
    </submittedName>
</protein>
<proteinExistence type="predicted"/>
<accession>A0AAD3DWL2</accession>
<name>A0AAD3DWL2_9CHLO</name>
<dbReference type="Proteomes" id="UP001054857">
    <property type="component" value="Unassembled WGS sequence"/>
</dbReference>
<feature type="non-terminal residue" evidence="1">
    <location>
        <position position="156"/>
    </location>
</feature>
<gene>
    <name evidence="1" type="ORF">Agub_g9802</name>
</gene>
<organism evidence="1 2">
    <name type="scientific">Astrephomene gubernaculifera</name>
    <dbReference type="NCBI Taxonomy" id="47775"/>
    <lineage>
        <taxon>Eukaryota</taxon>
        <taxon>Viridiplantae</taxon>
        <taxon>Chlorophyta</taxon>
        <taxon>core chlorophytes</taxon>
        <taxon>Chlorophyceae</taxon>
        <taxon>CS clade</taxon>
        <taxon>Chlamydomonadales</taxon>
        <taxon>Astrephomenaceae</taxon>
        <taxon>Astrephomene</taxon>
    </lineage>
</organism>
<dbReference type="AlphaFoldDB" id="A0AAD3DWL2"/>
<evidence type="ECO:0000313" key="2">
    <source>
        <dbReference type="Proteomes" id="UP001054857"/>
    </source>
</evidence>
<dbReference type="PANTHER" id="PTHR47467">
    <property type="entry name" value="OS01G0867200 PROTEIN"/>
    <property type="match status" value="1"/>
</dbReference>
<comment type="caution">
    <text evidence="1">The sequence shown here is derived from an EMBL/GenBank/DDBJ whole genome shotgun (WGS) entry which is preliminary data.</text>
</comment>
<sequence>VTGGERSVVMLEPRKWHVVAKWSGCVKYPATHMAPSAAAPGYVYVAGLDYECAAGRWDGSSGGAAGNSNSASGGHGHGRAAGPAQLMLAAEDGVEGGNRAGLSFRGDSKWLGLATATLPAEVAQGLGGDGVRELVAALSMSGHLYVLAASADASAA</sequence>
<keyword evidence="2" id="KW-1185">Reference proteome</keyword>
<reference evidence="1 2" key="1">
    <citation type="journal article" date="2021" name="Sci. Rep.">
        <title>Genome sequencing of the multicellular alga Astrephomene provides insights into convergent evolution of germ-soma differentiation.</title>
        <authorList>
            <person name="Yamashita S."/>
            <person name="Yamamoto K."/>
            <person name="Matsuzaki R."/>
            <person name="Suzuki S."/>
            <person name="Yamaguchi H."/>
            <person name="Hirooka S."/>
            <person name="Minakuchi Y."/>
            <person name="Miyagishima S."/>
            <person name="Kawachi M."/>
            <person name="Toyoda A."/>
            <person name="Nozaki H."/>
        </authorList>
    </citation>
    <scope>NUCLEOTIDE SEQUENCE [LARGE SCALE GENOMIC DNA]</scope>
    <source>
        <strain evidence="1 2">NIES-4017</strain>
    </source>
</reference>
<dbReference type="PANTHER" id="PTHR47467:SF1">
    <property type="entry name" value="WD40 REPEAT-CONTAINING PROTEIN"/>
    <property type="match status" value="1"/>
</dbReference>